<sequence>MFKYFNFLFIFMGDLYDISKAQKKKVVQEEDQDNSILKEAKRIEEENYEQAKDIRMQLGQAAIEQKQASDEFRRQGEVLDNAKKSAINVHKEAKKGEELAEDIEREGSIFSCRFACFDRFCRWLKGDSGSQEVEEIESKKYDYEEAPPVQEEEFHPGEEFVPGQNNTDKELVGILNTVKGIKQEAELQSREAAKQKSTIKDINRVTEQSEKVIKKTDEHLKEID</sequence>
<dbReference type="InParanoid" id="C4VA68"/>
<dbReference type="HOGENOM" id="CLU_108611_0_0_1"/>
<dbReference type="InterPro" id="IPR031547">
    <property type="entry name" value="DUF5089"/>
</dbReference>
<name>C4VA68_VAIC1</name>
<evidence type="ECO:0000313" key="2">
    <source>
        <dbReference type="Proteomes" id="UP000009082"/>
    </source>
</evidence>
<dbReference type="AlphaFoldDB" id="C4VA68"/>
<gene>
    <name evidence="1" type="ORF">NCER_101512</name>
</gene>
<organism evidence="2">
    <name type="scientific">Vairimorpha ceranae (strain BRL01)</name>
    <name type="common">Microsporidian parasite</name>
    <name type="synonym">Nosema ceranae</name>
    <dbReference type="NCBI Taxonomy" id="578460"/>
    <lineage>
        <taxon>Eukaryota</taxon>
        <taxon>Fungi</taxon>
        <taxon>Fungi incertae sedis</taxon>
        <taxon>Microsporidia</taxon>
        <taxon>Nosematidae</taxon>
        <taxon>Vairimorpha</taxon>
    </lineage>
</organism>
<dbReference type="Pfam" id="PF17002">
    <property type="entry name" value="DUF5089"/>
    <property type="match status" value="1"/>
</dbReference>
<dbReference type="KEGG" id="nce:NCER_101512"/>
<dbReference type="Proteomes" id="UP000009082">
    <property type="component" value="Unassembled WGS sequence"/>
</dbReference>
<dbReference type="VEuPathDB" id="MicrosporidiaDB:NCER_101512"/>
<proteinExistence type="predicted"/>
<dbReference type="OMA" id="NYEMAHG"/>
<dbReference type="OrthoDB" id="2192459at2759"/>
<dbReference type="EMBL" id="ACOL01000174">
    <property type="protein sequence ID" value="EEQ81883.1"/>
    <property type="molecule type" value="Genomic_DNA"/>
</dbReference>
<accession>C4VA68</accession>
<evidence type="ECO:0000313" key="1">
    <source>
        <dbReference type="EMBL" id="EEQ81883.1"/>
    </source>
</evidence>
<reference evidence="2" key="1">
    <citation type="journal article" date="2009" name="PLoS Pathog.">
        <title>Genomic analyses of the microsporidian Nosema ceranae, an emergent pathogen of honey bees.</title>
        <authorList>
            <person name="Cornman R.S."/>
            <person name="Chen Y.P."/>
            <person name="Schatz M.C."/>
            <person name="Street C."/>
            <person name="Zhao Y."/>
            <person name="Desany B."/>
            <person name="Egholm M."/>
            <person name="Hutchison S."/>
            <person name="Pettis J.S."/>
            <person name="Lipkin W.I."/>
            <person name="Evans J.D."/>
        </authorList>
    </citation>
    <scope>NUCLEOTIDE SEQUENCE [LARGE SCALE GENOMIC DNA]</scope>
    <source>
        <strain evidence="2">BRL01</strain>
    </source>
</reference>
<protein>
    <submittedName>
        <fullName evidence="1">Uncharacterized protein</fullName>
    </submittedName>
</protein>